<dbReference type="EMBL" id="JADFTS010000001">
    <property type="protein sequence ID" value="KAF9626072.1"/>
    <property type="molecule type" value="Genomic_DNA"/>
</dbReference>
<feature type="compositionally biased region" description="Polar residues" evidence="6">
    <location>
        <begin position="498"/>
        <end position="510"/>
    </location>
</feature>
<evidence type="ECO:0008006" key="11">
    <source>
        <dbReference type="Google" id="ProtNLM"/>
    </source>
</evidence>
<feature type="domain" description="NuBaID C-terminal" evidence="8">
    <location>
        <begin position="597"/>
        <end position="634"/>
    </location>
</feature>
<gene>
    <name evidence="9" type="ORF">IFM89_030740</name>
</gene>
<proteinExistence type="predicted"/>
<dbReference type="GO" id="GO:0008270">
    <property type="term" value="F:zinc ion binding"/>
    <property type="evidence" value="ECO:0007669"/>
    <property type="project" value="UniProtKB-KW"/>
</dbReference>
<dbReference type="Pfam" id="PF08600">
    <property type="entry name" value="NuBaID_C"/>
    <property type="match status" value="1"/>
</dbReference>
<evidence type="ECO:0000256" key="3">
    <source>
        <dbReference type="ARBA" id="ARBA00022771"/>
    </source>
</evidence>
<keyword evidence="2" id="KW-0479">Metal-binding</keyword>
<name>A0A835J189_9MAGN</name>
<protein>
    <recommendedName>
        <fullName evidence="11">C3HC-type domain-containing protein</fullName>
    </recommendedName>
</protein>
<feature type="region of interest" description="Disordered" evidence="6">
    <location>
        <begin position="486"/>
        <end position="510"/>
    </location>
</feature>
<evidence type="ECO:0000313" key="9">
    <source>
        <dbReference type="EMBL" id="KAF9626072.1"/>
    </source>
</evidence>
<dbReference type="OrthoDB" id="614844at2759"/>
<dbReference type="Proteomes" id="UP000631114">
    <property type="component" value="Unassembled WGS sequence"/>
</dbReference>
<feature type="compositionally biased region" description="Basic and acidic residues" evidence="6">
    <location>
        <begin position="1"/>
        <end position="14"/>
    </location>
</feature>
<comment type="caution">
    <text evidence="9">The sequence shown here is derived from an EMBL/GenBank/DDBJ whole genome shotgun (WGS) entry which is preliminary data.</text>
</comment>
<comment type="subcellular location">
    <subcellularLocation>
        <location evidence="1">Nucleus</location>
    </subcellularLocation>
</comment>
<dbReference type="Pfam" id="PF07967">
    <property type="entry name" value="zf-C3HC"/>
    <property type="match status" value="1"/>
</dbReference>
<dbReference type="GO" id="GO:0005634">
    <property type="term" value="C:nucleus"/>
    <property type="evidence" value="ECO:0007669"/>
    <property type="project" value="UniProtKB-SubCell"/>
</dbReference>
<organism evidence="9 10">
    <name type="scientific">Coptis chinensis</name>
    <dbReference type="NCBI Taxonomy" id="261450"/>
    <lineage>
        <taxon>Eukaryota</taxon>
        <taxon>Viridiplantae</taxon>
        <taxon>Streptophyta</taxon>
        <taxon>Embryophyta</taxon>
        <taxon>Tracheophyta</taxon>
        <taxon>Spermatophyta</taxon>
        <taxon>Magnoliopsida</taxon>
        <taxon>Ranunculales</taxon>
        <taxon>Ranunculaceae</taxon>
        <taxon>Coptidoideae</taxon>
        <taxon>Coptis</taxon>
    </lineage>
</organism>
<reference evidence="9 10" key="1">
    <citation type="submission" date="2020-10" db="EMBL/GenBank/DDBJ databases">
        <title>The Coptis chinensis genome and diversification of protoberbering-type alkaloids.</title>
        <authorList>
            <person name="Wang B."/>
            <person name="Shu S."/>
            <person name="Song C."/>
            <person name="Liu Y."/>
        </authorList>
    </citation>
    <scope>NUCLEOTIDE SEQUENCE [LARGE SCALE GENOMIC DNA]</scope>
    <source>
        <strain evidence="9">HL-2020</strain>
        <tissue evidence="9">Leaf</tissue>
    </source>
</reference>
<feature type="compositionally biased region" description="Low complexity" evidence="6">
    <location>
        <begin position="644"/>
        <end position="656"/>
    </location>
</feature>
<evidence type="ECO:0000259" key="8">
    <source>
        <dbReference type="Pfam" id="PF08600"/>
    </source>
</evidence>
<evidence type="ECO:0000256" key="5">
    <source>
        <dbReference type="ARBA" id="ARBA00023242"/>
    </source>
</evidence>
<feature type="compositionally biased region" description="Basic residues" evidence="6">
    <location>
        <begin position="675"/>
        <end position="686"/>
    </location>
</feature>
<keyword evidence="5" id="KW-0539">Nucleus</keyword>
<feature type="domain" description="C3HC-type" evidence="7">
    <location>
        <begin position="72"/>
        <end position="197"/>
    </location>
</feature>
<dbReference type="InterPro" id="IPR012935">
    <property type="entry name" value="NuBaID_N"/>
</dbReference>
<keyword evidence="4" id="KW-0862">Zinc</keyword>
<evidence type="ECO:0000256" key="1">
    <source>
        <dbReference type="ARBA" id="ARBA00004123"/>
    </source>
</evidence>
<evidence type="ECO:0000256" key="4">
    <source>
        <dbReference type="ARBA" id="ARBA00022833"/>
    </source>
</evidence>
<evidence type="ECO:0000256" key="2">
    <source>
        <dbReference type="ARBA" id="ARBA00022723"/>
    </source>
</evidence>
<evidence type="ECO:0000256" key="6">
    <source>
        <dbReference type="SAM" id="MobiDB-lite"/>
    </source>
</evidence>
<keyword evidence="3" id="KW-0863">Zinc-finger</keyword>
<accession>A0A835J189</accession>
<keyword evidence="10" id="KW-1185">Reference proteome</keyword>
<dbReference type="AlphaFoldDB" id="A0A835J189"/>
<dbReference type="PANTHER" id="PTHR15835">
    <property type="entry name" value="NUCLEAR-INTERACTING PARTNER OF ALK"/>
    <property type="match status" value="1"/>
</dbReference>
<sequence length="686" mass="75326">MEKEDSEKRFHTLMDKLFSSPKPPNQSLLRNKKRGNSVLSDSNDLRGEIVVVSGLNRCLVPALSEGGPMCRPWDRGDLMRRLATFKSMSWFGKPKVVSAVNCARRGWVNVEMDIIACESCGARLLFSTPSSWPQQQIEKAAAVFSLKLDNGHKFLCPWIDNACDESLSLFPPTPAPALIDGYKERCSALLQLSALPVVSSSAIDHMRCPQLEHFLEQPPLGIAVGSIGTSRTEYLDRENPDSANLYYQAQKLISLCRWEPRSLQYAVDCKDFSSQQNDNSVVLDCKLCGASVGLWAFSTVPRPLEWFRIVESLEINGQAESTNSGANVASRVAGTPVTIDCREENCVGHNSGTMGTATSTRERSLTLNSIAGGPSPAKQNYKATVSLPILSRHLRAGLSSRFDDRCNVMPSVSSLDHETAECNSASHTSLHRENDQLCNIIVQPEDVVITPEKDDVRLGMSKGNSHSCLEEGDHVRHVMNDCTYSEKDDGTAPDANGTVKNQMQSSNNSFRMSTDDISTHQLDESVSQAGQESVSVSSSPEVNLTLNMACGTNLEKDNKGSDHQKSLNLEGTDEEVDGLKDTVHSSVNNELIAVNDLKWAQSGQGMEFDPIRQHRHFCPWIMSTAKTGPGWKLTLSALDCEMTSSRPSLPDSPSSSMLEADDPITSVRNLFKSPSTKRIKTTHNSR</sequence>
<feature type="region of interest" description="Disordered" evidence="6">
    <location>
        <begin position="644"/>
        <end position="686"/>
    </location>
</feature>
<dbReference type="InterPro" id="IPR013909">
    <property type="entry name" value="NuBaID_C"/>
</dbReference>
<evidence type="ECO:0000313" key="10">
    <source>
        <dbReference type="Proteomes" id="UP000631114"/>
    </source>
</evidence>
<dbReference type="PANTHER" id="PTHR15835:SF6">
    <property type="entry name" value="ZINC FINGER C3HC-TYPE PROTEIN 1"/>
    <property type="match status" value="1"/>
</dbReference>
<evidence type="ECO:0000259" key="7">
    <source>
        <dbReference type="Pfam" id="PF07967"/>
    </source>
</evidence>
<feature type="region of interest" description="Disordered" evidence="6">
    <location>
        <begin position="1"/>
        <end position="40"/>
    </location>
</feature>